<dbReference type="Proteomes" id="UP001420932">
    <property type="component" value="Unassembled WGS sequence"/>
</dbReference>
<dbReference type="EMBL" id="JBBNAF010000005">
    <property type="protein sequence ID" value="KAK9144053.1"/>
    <property type="molecule type" value="Genomic_DNA"/>
</dbReference>
<proteinExistence type="predicted"/>
<organism evidence="1 2">
    <name type="scientific">Stephania yunnanensis</name>
    <dbReference type="NCBI Taxonomy" id="152371"/>
    <lineage>
        <taxon>Eukaryota</taxon>
        <taxon>Viridiplantae</taxon>
        <taxon>Streptophyta</taxon>
        <taxon>Embryophyta</taxon>
        <taxon>Tracheophyta</taxon>
        <taxon>Spermatophyta</taxon>
        <taxon>Magnoliopsida</taxon>
        <taxon>Ranunculales</taxon>
        <taxon>Menispermaceae</taxon>
        <taxon>Menispermoideae</taxon>
        <taxon>Cissampelideae</taxon>
        <taxon>Stephania</taxon>
    </lineage>
</organism>
<evidence type="ECO:0000313" key="1">
    <source>
        <dbReference type="EMBL" id="KAK9144053.1"/>
    </source>
</evidence>
<sequence length="108" mass="11918">MFMAQGARDTDSNNCLLRNSMVAHGIYLFTSVTQLIFLRGSPLDMPDGHSFLRRISALGIDWSSQRIFGPLGTYGAMNWGFPSGSQLLLSRESVGISQRPTLKRNGSH</sequence>
<protein>
    <submittedName>
        <fullName evidence="1">Uncharacterized protein</fullName>
    </submittedName>
</protein>
<accession>A0AAP0PGK6</accession>
<name>A0AAP0PGK6_9MAGN</name>
<comment type="caution">
    <text evidence="1">The sequence shown here is derived from an EMBL/GenBank/DDBJ whole genome shotgun (WGS) entry which is preliminary data.</text>
</comment>
<evidence type="ECO:0000313" key="2">
    <source>
        <dbReference type="Proteomes" id="UP001420932"/>
    </source>
</evidence>
<keyword evidence="2" id="KW-1185">Reference proteome</keyword>
<dbReference type="AlphaFoldDB" id="A0AAP0PGK6"/>
<gene>
    <name evidence="1" type="ORF">Syun_013453</name>
</gene>
<reference evidence="1 2" key="1">
    <citation type="submission" date="2024-01" db="EMBL/GenBank/DDBJ databases">
        <title>Genome assemblies of Stephania.</title>
        <authorList>
            <person name="Yang L."/>
        </authorList>
    </citation>
    <scope>NUCLEOTIDE SEQUENCE [LARGE SCALE GENOMIC DNA]</scope>
    <source>
        <strain evidence="1">YNDBR</strain>
        <tissue evidence="1">Leaf</tissue>
    </source>
</reference>